<feature type="domain" description="J" evidence="12">
    <location>
        <begin position="12"/>
        <end position="77"/>
    </location>
</feature>
<reference evidence="14 15" key="1">
    <citation type="journal article" date="2008" name="Nature">
        <title>The genome of the choanoflagellate Monosiga brevicollis and the origin of metazoans.</title>
        <authorList>
            <consortium name="JGI Sequencing"/>
            <person name="King N."/>
            <person name="Westbrook M.J."/>
            <person name="Young S.L."/>
            <person name="Kuo A."/>
            <person name="Abedin M."/>
            <person name="Chapman J."/>
            <person name="Fairclough S."/>
            <person name="Hellsten U."/>
            <person name="Isogai Y."/>
            <person name="Letunic I."/>
            <person name="Marr M."/>
            <person name="Pincus D."/>
            <person name="Putnam N."/>
            <person name="Rokas A."/>
            <person name="Wright K.J."/>
            <person name="Zuzow R."/>
            <person name="Dirks W."/>
            <person name="Good M."/>
            <person name="Goodstein D."/>
            <person name="Lemons D."/>
            <person name="Li W."/>
            <person name="Lyons J.B."/>
            <person name="Morris A."/>
            <person name="Nichols S."/>
            <person name="Richter D.J."/>
            <person name="Salamov A."/>
            <person name="Bork P."/>
            <person name="Lim W.A."/>
            <person name="Manning G."/>
            <person name="Miller W.T."/>
            <person name="McGinnis W."/>
            <person name="Shapiro H."/>
            <person name="Tjian R."/>
            <person name="Grigoriev I.V."/>
            <person name="Rokhsar D."/>
        </authorList>
    </citation>
    <scope>NUCLEOTIDE SEQUENCE [LARGE SCALE GENOMIC DNA]</scope>
    <source>
        <strain evidence="15">MX1 / ATCC 50154</strain>
    </source>
</reference>
<dbReference type="STRING" id="81824.A9VAT3"/>
<dbReference type="Gene3D" id="6.10.140.250">
    <property type="match status" value="1"/>
</dbReference>
<dbReference type="AlphaFoldDB" id="A9VAT3"/>
<dbReference type="Proteomes" id="UP000001357">
    <property type="component" value="Unassembled WGS sequence"/>
</dbReference>
<dbReference type="InterPro" id="IPR012724">
    <property type="entry name" value="DnaJ"/>
</dbReference>
<keyword evidence="8" id="KW-0143">Chaperone</keyword>
<dbReference type="HAMAP" id="MF_01152">
    <property type="entry name" value="DnaJ"/>
    <property type="match status" value="1"/>
</dbReference>
<dbReference type="PROSITE" id="PS00636">
    <property type="entry name" value="DNAJ_1"/>
    <property type="match status" value="1"/>
</dbReference>
<keyword evidence="7 9" id="KW-0862">Zinc</keyword>
<dbReference type="InterPro" id="IPR018253">
    <property type="entry name" value="DnaJ_domain_CS"/>
</dbReference>
<dbReference type="GO" id="GO:0005524">
    <property type="term" value="F:ATP binding"/>
    <property type="evidence" value="ECO:0007669"/>
    <property type="project" value="InterPro"/>
</dbReference>
<evidence type="ECO:0000256" key="4">
    <source>
        <dbReference type="ARBA" id="ARBA00022723"/>
    </source>
</evidence>
<feature type="coiled-coil region" evidence="10">
    <location>
        <begin position="441"/>
        <end position="493"/>
    </location>
</feature>
<dbReference type="KEGG" id="mbr:MONBRDRAFT_11958"/>
<dbReference type="InterPro" id="IPR008971">
    <property type="entry name" value="HSP40/DnaJ_pept-bd"/>
</dbReference>
<keyword evidence="5" id="KW-0677">Repeat</keyword>
<dbReference type="SUPFAM" id="SSF46565">
    <property type="entry name" value="Chaperone J-domain"/>
    <property type="match status" value="1"/>
</dbReference>
<dbReference type="CDD" id="cd10747">
    <property type="entry name" value="DnaJ_C"/>
    <property type="match status" value="1"/>
</dbReference>
<dbReference type="SUPFAM" id="SSF57938">
    <property type="entry name" value="DnaJ/Hsp40 cysteine-rich domain"/>
    <property type="match status" value="1"/>
</dbReference>
<dbReference type="EMBL" id="CH991574">
    <property type="protein sequence ID" value="EDQ85430.1"/>
    <property type="molecule type" value="Genomic_DNA"/>
</dbReference>
<accession>A9VAT3</accession>
<dbReference type="Gene3D" id="2.10.230.10">
    <property type="entry name" value="Heat shock protein DnaJ, cysteine-rich domain"/>
    <property type="match status" value="1"/>
</dbReference>
<keyword evidence="10" id="KW-0175">Coiled coil</keyword>
<dbReference type="GO" id="GO:0009408">
    <property type="term" value="P:response to heat"/>
    <property type="evidence" value="ECO:0007669"/>
    <property type="project" value="InterPro"/>
</dbReference>
<dbReference type="InterPro" id="IPR001623">
    <property type="entry name" value="DnaJ_domain"/>
</dbReference>
<comment type="subcellular location">
    <subcellularLocation>
        <location evidence="1">Cytoplasm</location>
    </subcellularLocation>
</comment>
<keyword evidence="6 9" id="KW-0863">Zinc-finger</keyword>
<organism evidence="14 15">
    <name type="scientific">Monosiga brevicollis</name>
    <name type="common">Choanoflagellate</name>
    <dbReference type="NCBI Taxonomy" id="81824"/>
    <lineage>
        <taxon>Eukaryota</taxon>
        <taxon>Choanoflagellata</taxon>
        <taxon>Craspedida</taxon>
        <taxon>Salpingoecidae</taxon>
        <taxon>Monosiga</taxon>
    </lineage>
</organism>
<dbReference type="Pfam" id="PF08565">
    <property type="entry name" value="CDC37_M"/>
    <property type="match status" value="1"/>
</dbReference>
<dbReference type="GeneID" id="5895063"/>
<dbReference type="GO" id="GO:0031072">
    <property type="term" value="F:heat shock protein binding"/>
    <property type="evidence" value="ECO:0007669"/>
    <property type="project" value="InterPro"/>
</dbReference>
<dbReference type="SMART" id="SM00271">
    <property type="entry name" value="DnaJ"/>
    <property type="match status" value="1"/>
</dbReference>
<dbReference type="GO" id="GO:0008270">
    <property type="term" value="F:zinc ion binding"/>
    <property type="evidence" value="ECO:0007669"/>
    <property type="project" value="UniProtKB-KW"/>
</dbReference>
<keyword evidence="3" id="KW-0963">Cytoplasm</keyword>
<dbReference type="PRINTS" id="PR00625">
    <property type="entry name" value="JDOMAIN"/>
</dbReference>
<gene>
    <name evidence="14" type="ORF">MONBRDRAFT_11958</name>
</gene>
<dbReference type="GO" id="GO:0006457">
    <property type="term" value="P:protein folding"/>
    <property type="evidence" value="ECO:0007669"/>
    <property type="project" value="InterPro"/>
</dbReference>
<evidence type="ECO:0000256" key="9">
    <source>
        <dbReference type="PROSITE-ProRule" id="PRU00546"/>
    </source>
</evidence>
<dbReference type="InterPro" id="IPR038189">
    <property type="entry name" value="Cdc37_Hsp90-bd_sf"/>
</dbReference>
<dbReference type="FunFam" id="1.20.58.610:FF:000001">
    <property type="entry name" value="Hsp90 co-chaperone Cdc37-like 1"/>
    <property type="match status" value="1"/>
</dbReference>
<dbReference type="SUPFAM" id="SSF101391">
    <property type="entry name" value="Hsp90 co-chaperone CDC37"/>
    <property type="match status" value="1"/>
</dbReference>
<dbReference type="InterPro" id="IPR002939">
    <property type="entry name" value="DnaJ_C"/>
</dbReference>
<dbReference type="InterPro" id="IPR013874">
    <property type="entry name" value="Cdc37_Hsp90-bd"/>
</dbReference>
<evidence type="ECO:0000256" key="3">
    <source>
        <dbReference type="ARBA" id="ARBA00022490"/>
    </source>
</evidence>
<evidence type="ECO:0000256" key="5">
    <source>
        <dbReference type="ARBA" id="ARBA00022737"/>
    </source>
</evidence>
<keyword evidence="15" id="KW-1185">Reference proteome</keyword>
<dbReference type="SMART" id="SM01070">
    <property type="entry name" value="CDC37_M"/>
    <property type="match status" value="1"/>
</dbReference>
<dbReference type="PANTHER" id="PTHR44145">
    <property type="entry name" value="DNAJ HOMOLOG SUBFAMILY A MEMBER 3, MITOCHONDRIAL"/>
    <property type="match status" value="1"/>
</dbReference>
<dbReference type="Pfam" id="PF08564">
    <property type="entry name" value="CDC37_C"/>
    <property type="match status" value="1"/>
</dbReference>
<dbReference type="GO" id="GO:0051082">
    <property type="term" value="F:unfolded protein binding"/>
    <property type="evidence" value="ECO:0007669"/>
    <property type="project" value="InterPro"/>
</dbReference>
<dbReference type="InterPro" id="IPR051938">
    <property type="entry name" value="Apopto_cytoskel_mod"/>
</dbReference>
<feature type="region of interest" description="Disordered" evidence="11">
    <location>
        <begin position="412"/>
        <end position="435"/>
    </location>
</feature>
<dbReference type="Gene3D" id="2.60.260.20">
    <property type="entry name" value="Urease metallochaperone UreE, N-terminal domain"/>
    <property type="match status" value="2"/>
</dbReference>
<dbReference type="GO" id="GO:0005737">
    <property type="term" value="C:cytoplasm"/>
    <property type="evidence" value="ECO:0007669"/>
    <property type="project" value="UniProtKB-SubCell"/>
</dbReference>
<dbReference type="SUPFAM" id="SSF49493">
    <property type="entry name" value="HSP40/DnaJ peptide-binding domain"/>
    <property type="match status" value="1"/>
</dbReference>
<proteinExistence type="inferred from homology"/>
<dbReference type="eggNOG" id="KOG0715">
    <property type="taxonomic scope" value="Eukaryota"/>
</dbReference>
<dbReference type="InterPro" id="IPR013873">
    <property type="entry name" value="Cdc37_C"/>
</dbReference>
<dbReference type="PROSITE" id="PS51188">
    <property type="entry name" value="ZF_CR"/>
    <property type="match status" value="1"/>
</dbReference>
<evidence type="ECO:0000259" key="13">
    <source>
        <dbReference type="PROSITE" id="PS51188"/>
    </source>
</evidence>
<dbReference type="Pfam" id="PF00226">
    <property type="entry name" value="DnaJ"/>
    <property type="match status" value="1"/>
</dbReference>
<name>A9VAT3_MONBE</name>
<evidence type="ECO:0000313" key="14">
    <source>
        <dbReference type="EMBL" id="EDQ85430.1"/>
    </source>
</evidence>
<protein>
    <submittedName>
        <fullName evidence="14">Uncharacterized protein</fullName>
    </submittedName>
</protein>
<dbReference type="eggNOG" id="KOG2260">
    <property type="taxonomic scope" value="Eukaryota"/>
</dbReference>
<feature type="region of interest" description="Disordered" evidence="11">
    <location>
        <begin position="358"/>
        <end position="398"/>
    </location>
</feature>
<dbReference type="PROSITE" id="PS50076">
    <property type="entry name" value="DNAJ_2"/>
    <property type="match status" value="1"/>
</dbReference>
<dbReference type="RefSeq" id="XP_001749841.1">
    <property type="nucleotide sequence ID" value="XM_001749789.1"/>
</dbReference>
<feature type="coiled-coil region" evidence="10">
    <location>
        <begin position="642"/>
        <end position="669"/>
    </location>
</feature>
<dbReference type="InterPro" id="IPR036869">
    <property type="entry name" value="J_dom_sf"/>
</dbReference>
<dbReference type="Pfam" id="PF00684">
    <property type="entry name" value="DnaJ_CXXCXGXG"/>
    <property type="match status" value="1"/>
</dbReference>
<feature type="zinc finger region" description="CR-type" evidence="9">
    <location>
        <begin position="153"/>
        <end position="230"/>
    </location>
</feature>
<dbReference type="FunFam" id="2.60.260.20:FF:000005">
    <property type="entry name" value="Chaperone protein dnaJ 1, mitochondrial"/>
    <property type="match status" value="1"/>
</dbReference>
<dbReference type="InParanoid" id="A9VAT3"/>
<evidence type="ECO:0000256" key="1">
    <source>
        <dbReference type="ARBA" id="ARBA00004496"/>
    </source>
</evidence>
<evidence type="ECO:0000256" key="10">
    <source>
        <dbReference type="SAM" id="Coils"/>
    </source>
</evidence>
<evidence type="ECO:0000256" key="2">
    <source>
        <dbReference type="ARBA" id="ARBA00006222"/>
    </source>
</evidence>
<dbReference type="Gene3D" id="1.10.287.110">
    <property type="entry name" value="DnaJ domain"/>
    <property type="match status" value="1"/>
</dbReference>
<comment type="similarity">
    <text evidence="2">Belongs to the CDC37 family.</text>
</comment>
<dbReference type="Pfam" id="PF01556">
    <property type="entry name" value="DnaJ_C"/>
    <property type="match status" value="1"/>
</dbReference>
<dbReference type="SMART" id="SM01069">
    <property type="entry name" value="CDC37_C"/>
    <property type="match status" value="1"/>
</dbReference>
<dbReference type="InterPro" id="IPR036410">
    <property type="entry name" value="HSP_DnaJ_Cys-rich_dom_sf"/>
</dbReference>
<evidence type="ECO:0000256" key="11">
    <source>
        <dbReference type="SAM" id="MobiDB-lite"/>
    </source>
</evidence>
<keyword evidence="4 9" id="KW-0479">Metal-binding</keyword>
<dbReference type="CDD" id="cd06257">
    <property type="entry name" value="DnaJ"/>
    <property type="match status" value="1"/>
</dbReference>
<evidence type="ECO:0000256" key="8">
    <source>
        <dbReference type="ARBA" id="ARBA00023186"/>
    </source>
</evidence>
<dbReference type="PANTHER" id="PTHR44145:SF3">
    <property type="entry name" value="DNAJ HOMOLOG SUBFAMILY A MEMBER 3, MITOCHONDRIAL"/>
    <property type="match status" value="1"/>
</dbReference>
<dbReference type="InterPro" id="IPR001305">
    <property type="entry name" value="HSP_DnaJ_Cys-rich_dom"/>
</dbReference>
<sequence>MTCRVDTDLSEDFYKLLGVDRGASKADIKKAYFKLAKKYHPDANPGDDAAAKRFAEISNAYEVLSDEEKRMRYDQMGHDSYNNFSSGYGGGGGGFGGAGGFRDAHDVFDELFRSFGGMNQQRQRVATPWERRQAEREPMIMGVRLDFLDSVRGHTVQVPITTETRCNGCNGTGAENGEMQTCSRCHGSGTIDASLGFMQVRTACDKCGGTGTTARHQCGTCNGLGASKTQSNVEVEIPAGVEDGTVVWIDDFHGLRVRVQPSRVFERHGLDVTSRATISLAQAVLGGSLRVQGLDGSVTLDIRPGQQPQDRLRLHGKGMPSVANPRRRGDHYVIVDIEVPRNLSTRQRQLMEEFAIHERDRQGEVNMSSPPPSATEAEPSEDEPAHGEPGKDDEKEGGFFSKLKKTFCHEDDADEKRRHAGKEGTSDGRKADDGARRQIMIQQLEKKKAQLEADEGDAAQAQIKGITERLSELKAQQSEFEQKEAELERYQREHPRWDVDNISKDRSNRTIINAYSKSADEAPKDPEAEVDDMQAFFKNNRSKAIAYAHLKDMKASQKYLAENPELLQDHLASFLVIYCVDCQVDEDDELVRNVARQTVTIQYILELAKSLKRDPRECFNAFFARFATANPEYKDVFEDEISSLIERVKDRAQARLEEAKAKMAEEERAARVGPGGLDPIEVLESLPADIREAFEKQDTPALQAGFAKLSPEDAQYHFKRVVDSGLWVPGGNTESEDADGESTLLGGAPKETFKAVTAAPTSATGVAGKNDQEKADANGWAQDADAASDQADGWLNYVMGSSSYCTLL</sequence>
<evidence type="ECO:0000313" key="15">
    <source>
        <dbReference type="Proteomes" id="UP000001357"/>
    </source>
</evidence>
<dbReference type="Gene3D" id="1.20.58.610">
    <property type="entry name" value="Cdc37, Hsp90 binding domain"/>
    <property type="match status" value="1"/>
</dbReference>
<feature type="domain" description="CR-type" evidence="13">
    <location>
        <begin position="153"/>
        <end position="230"/>
    </location>
</feature>
<feature type="compositionally biased region" description="Basic and acidic residues" evidence="11">
    <location>
        <begin position="383"/>
        <end position="397"/>
    </location>
</feature>
<evidence type="ECO:0000256" key="6">
    <source>
        <dbReference type="ARBA" id="ARBA00022771"/>
    </source>
</evidence>
<dbReference type="CDD" id="cd10719">
    <property type="entry name" value="DnaJ_zf"/>
    <property type="match status" value="1"/>
</dbReference>
<evidence type="ECO:0000256" key="7">
    <source>
        <dbReference type="ARBA" id="ARBA00022833"/>
    </source>
</evidence>
<evidence type="ECO:0000259" key="12">
    <source>
        <dbReference type="PROSITE" id="PS50076"/>
    </source>
</evidence>
<feature type="region of interest" description="Disordered" evidence="11">
    <location>
        <begin position="764"/>
        <end position="783"/>
    </location>
</feature>